<name>A0A3N4K9L3_9PEZI</name>
<feature type="compositionally biased region" description="Acidic residues" evidence="1">
    <location>
        <begin position="148"/>
        <end position="158"/>
    </location>
</feature>
<evidence type="ECO:0000313" key="2">
    <source>
        <dbReference type="EMBL" id="RPB06138.1"/>
    </source>
</evidence>
<dbReference type="PANTHER" id="PTHR33488:SF2">
    <property type="entry name" value="EARLY ENDOSOME ANTIGEN 1-LIKE"/>
    <property type="match status" value="1"/>
</dbReference>
<dbReference type="PANTHER" id="PTHR33488">
    <property type="entry name" value="ZGC:162509"/>
    <property type="match status" value="1"/>
</dbReference>
<sequence>MVKDASEHACDEFLETIQGGLDDGDEETKTIERMQLHEMQKRNVQTTALRVQSYFSVIQEVSSIYVQVSKRHILPGISMIDELGLQDGPDGGENARKRQVLDDYAFTAKNEVRMVAGAKQEEIKNGLWKRVRQFATQAKLLPPPTPEELAEGGEDDVETFYPVE</sequence>
<gene>
    <name evidence="2" type="ORF">L873DRAFT_25960</name>
</gene>
<dbReference type="AlphaFoldDB" id="A0A3N4K9L3"/>
<evidence type="ECO:0000313" key="3">
    <source>
        <dbReference type="Proteomes" id="UP000276215"/>
    </source>
</evidence>
<dbReference type="OrthoDB" id="5406275at2759"/>
<reference evidence="2 3" key="1">
    <citation type="journal article" date="2018" name="Nat. Ecol. Evol.">
        <title>Pezizomycetes genomes reveal the molecular basis of ectomycorrhizal truffle lifestyle.</title>
        <authorList>
            <person name="Murat C."/>
            <person name="Payen T."/>
            <person name="Noel B."/>
            <person name="Kuo A."/>
            <person name="Morin E."/>
            <person name="Chen J."/>
            <person name="Kohler A."/>
            <person name="Krizsan K."/>
            <person name="Balestrini R."/>
            <person name="Da Silva C."/>
            <person name="Montanini B."/>
            <person name="Hainaut M."/>
            <person name="Levati E."/>
            <person name="Barry K.W."/>
            <person name="Belfiori B."/>
            <person name="Cichocki N."/>
            <person name="Clum A."/>
            <person name="Dockter R.B."/>
            <person name="Fauchery L."/>
            <person name="Guy J."/>
            <person name="Iotti M."/>
            <person name="Le Tacon F."/>
            <person name="Lindquist E.A."/>
            <person name="Lipzen A."/>
            <person name="Malagnac F."/>
            <person name="Mello A."/>
            <person name="Molinier V."/>
            <person name="Miyauchi S."/>
            <person name="Poulain J."/>
            <person name="Riccioni C."/>
            <person name="Rubini A."/>
            <person name="Sitrit Y."/>
            <person name="Splivallo R."/>
            <person name="Traeger S."/>
            <person name="Wang M."/>
            <person name="Zifcakova L."/>
            <person name="Wipf D."/>
            <person name="Zambonelli A."/>
            <person name="Paolocci F."/>
            <person name="Nowrousian M."/>
            <person name="Ottonello S."/>
            <person name="Baldrian P."/>
            <person name="Spatafora J.W."/>
            <person name="Henrissat B."/>
            <person name="Nagy L.G."/>
            <person name="Aury J.M."/>
            <person name="Wincker P."/>
            <person name="Grigoriev I.V."/>
            <person name="Bonfante P."/>
            <person name="Martin F.M."/>
        </authorList>
    </citation>
    <scope>NUCLEOTIDE SEQUENCE [LARGE SCALE GENOMIC DNA]</scope>
    <source>
        <strain evidence="2 3">120613-1</strain>
    </source>
</reference>
<accession>A0A3N4K9L3</accession>
<evidence type="ECO:0000256" key="1">
    <source>
        <dbReference type="SAM" id="MobiDB-lite"/>
    </source>
</evidence>
<organism evidence="2 3">
    <name type="scientific">Choiromyces venosus 120613-1</name>
    <dbReference type="NCBI Taxonomy" id="1336337"/>
    <lineage>
        <taxon>Eukaryota</taxon>
        <taxon>Fungi</taxon>
        <taxon>Dikarya</taxon>
        <taxon>Ascomycota</taxon>
        <taxon>Pezizomycotina</taxon>
        <taxon>Pezizomycetes</taxon>
        <taxon>Pezizales</taxon>
        <taxon>Tuberaceae</taxon>
        <taxon>Choiromyces</taxon>
    </lineage>
</organism>
<protein>
    <submittedName>
        <fullName evidence="2">Uncharacterized protein</fullName>
    </submittedName>
</protein>
<feature type="region of interest" description="Disordered" evidence="1">
    <location>
        <begin position="141"/>
        <end position="164"/>
    </location>
</feature>
<dbReference type="Proteomes" id="UP000276215">
    <property type="component" value="Unassembled WGS sequence"/>
</dbReference>
<dbReference type="EMBL" id="ML120351">
    <property type="protein sequence ID" value="RPB06138.1"/>
    <property type="molecule type" value="Genomic_DNA"/>
</dbReference>
<proteinExistence type="predicted"/>
<keyword evidence="3" id="KW-1185">Reference proteome</keyword>